<dbReference type="PANTHER" id="PTHR37685:SF1">
    <property type="entry name" value="GEO11136P1-RELATED"/>
    <property type="match status" value="1"/>
</dbReference>
<protein>
    <submittedName>
        <fullName evidence="2">Uncharacterized protein</fullName>
    </submittedName>
</protein>
<dbReference type="PANTHER" id="PTHR37685">
    <property type="entry name" value="GEO11136P1-RELATED"/>
    <property type="match status" value="1"/>
</dbReference>
<dbReference type="InterPro" id="IPR031734">
    <property type="entry name" value="MBF2"/>
</dbReference>
<sequence length="124" mass="14480">MHCSHCISLLYFIFIFKSANAFSYDINDGECKNTESLNELFHKTVKKDAVIFWTGYRKLEYYGDTIITCIKVINSWRDGTGGSSRIVKGGVGHYYVIIEMRSQFCRGFSFNIHIYAQNFKKYIR</sequence>
<reference evidence="2 3" key="1">
    <citation type="submission" date="2023-03" db="EMBL/GenBank/DDBJ databases">
        <title>Genome insight into feeding habits of ladybird beetles.</title>
        <authorList>
            <person name="Li H.-S."/>
            <person name="Huang Y.-H."/>
            <person name="Pang H."/>
        </authorList>
    </citation>
    <scope>NUCLEOTIDE SEQUENCE [LARGE SCALE GENOMIC DNA]</scope>
    <source>
        <strain evidence="2">SYSU_2023b</strain>
        <tissue evidence="2">Whole body</tissue>
    </source>
</reference>
<organism evidence="2 3">
    <name type="scientific">Henosepilachna vigintioctopunctata</name>
    <dbReference type="NCBI Taxonomy" id="420089"/>
    <lineage>
        <taxon>Eukaryota</taxon>
        <taxon>Metazoa</taxon>
        <taxon>Ecdysozoa</taxon>
        <taxon>Arthropoda</taxon>
        <taxon>Hexapoda</taxon>
        <taxon>Insecta</taxon>
        <taxon>Pterygota</taxon>
        <taxon>Neoptera</taxon>
        <taxon>Endopterygota</taxon>
        <taxon>Coleoptera</taxon>
        <taxon>Polyphaga</taxon>
        <taxon>Cucujiformia</taxon>
        <taxon>Coccinelloidea</taxon>
        <taxon>Coccinellidae</taxon>
        <taxon>Epilachninae</taxon>
        <taxon>Epilachnini</taxon>
        <taxon>Henosepilachna</taxon>
    </lineage>
</organism>
<evidence type="ECO:0000313" key="3">
    <source>
        <dbReference type="Proteomes" id="UP001431783"/>
    </source>
</evidence>
<feature type="signal peptide" evidence="1">
    <location>
        <begin position="1"/>
        <end position="21"/>
    </location>
</feature>
<keyword evidence="3" id="KW-1185">Reference proteome</keyword>
<dbReference type="AlphaFoldDB" id="A0AAW1V6Q5"/>
<dbReference type="EMBL" id="JARQZJ010000114">
    <property type="protein sequence ID" value="KAK9887564.1"/>
    <property type="molecule type" value="Genomic_DNA"/>
</dbReference>
<accession>A0AAW1V6Q5</accession>
<keyword evidence="1" id="KW-0732">Signal</keyword>
<gene>
    <name evidence="2" type="ORF">WA026_023370</name>
</gene>
<dbReference type="Pfam" id="PF15868">
    <property type="entry name" value="MBF2"/>
    <property type="match status" value="1"/>
</dbReference>
<proteinExistence type="predicted"/>
<dbReference type="Proteomes" id="UP001431783">
    <property type="component" value="Unassembled WGS sequence"/>
</dbReference>
<name>A0AAW1V6Q5_9CUCU</name>
<evidence type="ECO:0000313" key="2">
    <source>
        <dbReference type="EMBL" id="KAK9887564.1"/>
    </source>
</evidence>
<evidence type="ECO:0000256" key="1">
    <source>
        <dbReference type="SAM" id="SignalP"/>
    </source>
</evidence>
<comment type="caution">
    <text evidence="2">The sequence shown here is derived from an EMBL/GenBank/DDBJ whole genome shotgun (WGS) entry which is preliminary data.</text>
</comment>
<feature type="chain" id="PRO_5043799977" evidence="1">
    <location>
        <begin position="22"/>
        <end position="124"/>
    </location>
</feature>